<evidence type="ECO:0000313" key="4">
    <source>
        <dbReference type="Proteomes" id="UP001500635"/>
    </source>
</evidence>
<dbReference type="SUPFAM" id="SSF53474">
    <property type="entry name" value="alpha/beta-Hydrolases"/>
    <property type="match status" value="1"/>
</dbReference>
<dbReference type="EMBL" id="BAABFR010000106">
    <property type="protein sequence ID" value="GAA4403209.1"/>
    <property type="molecule type" value="Genomic_DNA"/>
</dbReference>
<protein>
    <submittedName>
        <fullName evidence="3">Poly(3-hydroxyalkanoate) depolymerase</fullName>
    </submittedName>
</protein>
<keyword evidence="1" id="KW-1133">Transmembrane helix</keyword>
<evidence type="ECO:0000256" key="1">
    <source>
        <dbReference type="SAM" id="Phobius"/>
    </source>
</evidence>
<evidence type="ECO:0000313" key="3">
    <source>
        <dbReference type="EMBL" id="GAA4403209.1"/>
    </source>
</evidence>
<name>A0ABP8KBB8_9ACTN</name>
<dbReference type="Pfam" id="PF00561">
    <property type="entry name" value="Abhydrolase_1"/>
    <property type="match status" value="1"/>
</dbReference>
<dbReference type="PANTHER" id="PTHR43798:SF5">
    <property type="entry name" value="MONOACYLGLYCEROL LIPASE ABHD6"/>
    <property type="match status" value="1"/>
</dbReference>
<comment type="caution">
    <text evidence="3">The sequence shown here is derived from an EMBL/GenBank/DDBJ whole genome shotgun (WGS) entry which is preliminary data.</text>
</comment>
<dbReference type="Proteomes" id="UP001500635">
    <property type="component" value="Unassembled WGS sequence"/>
</dbReference>
<dbReference type="RefSeq" id="WP_345000269.1">
    <property type="nucleotide sequence ID" value="NZ_BAABFR010000106.1"/>
</dbReference>
<feature type="transmembrane region" description="Helical" evidence="1">
    <location>
        <begin position="130"/>
        <end position="149"/>
    </location>
</feature>
<sequence length="280" mass="29803">MMSTSARAPRTAASDRMAVVGVVGTRLNVHYRPGPGTPLVLCNGIGVGFDVLDPSVAALDPNRPVLRFDAPGAGGSPSTRVPYTIPGLAHSVTRALDELGIDTFDALGLSWGGAVAQQLALRHPRRCRRLVLVATATGAVMVPAAPNVLTKMLTPRRFDDRDYAAAVAGSLYGGHMRGGWRTVLTAPMHECAPRRSRTAYLQQLLAGALWTSILALPLIRQPTLVISGGDDQIVPAVNATIMRTLLPRATVHRHSGGHLDLITRPDVLAPIVDRFLDRAC</sequence>
<keyword evidence="1" id="KW-0472">Membrane</keyword>
<dbReference type="InterPro" id="IPR050266">
    <property type="entry name" value="AB_hydrolase_sf"/>
</dbReference>
<dbReference type="InterPro" id="IPR029058">
    <property type="entry name" value="AB_hydrolase_fold"/>
</dbReference>
<keyword evidence="4" id="KW-1185">Reference proteome</keyword>
<reference evidence="4" key="1">
    <citation type="journal article" date="2019" name="Int. J. Syst. Evol. Microbiol.">
        <title>The Global Catalogue of Microorganisms (GCM) 10K type strain sequencing project: providing services to taxonomists for standard genome sequencing and annotation.</title>
        <authorList>
            <consortium name="The Broad Institute Genomics Platform"/>
            <consortium name="The Broad Institute Genome Sequencing Center for Infectious Disease"/>
            <person name="Wu L."/>
            <person name="Ma J."/>
        </authorList>
    </citation>
    <scope>NUCLEOTIDE SEQUENCE [LARGE SCALE GENOMIC DNA]</scope>
    <source>
        <strain evidence="4">JCM 17688</strain>
    </source>
</reference>
<gene>
    <name evidence="3" type="primary">phaZ_6</name>
    <name evidence="3" type="ORF">GCM10023147_44470</name>
</gene>
<evidence type="ECO:0000259" key="2">
    <source>
        <dbReference type="Pfam" id="PF00561"/>
    </source>
</evidence>
<keyword evidence="1" id="KW-0812">Transmembrane</keyword>
<dbReference type="InterPro" id="IPR000073">
    <property type="entry name" value="AB_hydrolase_1"/>
</dbReference>
<dbReference type="Gene3D" id="3.40.50.1820">
    <property type="entry name" value="alpha/beta hydrolase"/>
    <property type="match status" value="1"/>
</dbReference>
<organism evidence="3 4">
    <name type="scientific">Tsukamurella soli</name>
    <dbReference type="NCBI Taxonomy" id="644556"/>
    <lineage>
        <taxon>Bacteria</taxon>
        <taxon>Bacillati</taxon>
        <taxon>Actinomycetota</taxon>
        <taxon>Actinomycetes</taxon>
        <taxon>Mycobacteriales</taxon>
        <taxon>Tsukamurellaceae</taxon>
        <taxon>Tsukamurella</taxon>
    </lineage>
</organism>
<accession>A0ABP8KBB8</accession>
<proteinExistence type="predicted"/>
<dbReference type="PRINTS" id="PR00111">
    <property type="entry name" value="ABHYDROLASE"/>
</dbReference>
<dbReference type="PANTHER" id="PTHR43798">
    <property type="entry name" value="MONOACYLGLYCEROL LIPASE"/>
    <property type="match status" value="1"/>
</dbReference>
<feature type="domain" description="AB hydrolase-1" evidence="2">
    <location>
        <begin position="38"/>
        <end position="265"/>
    </location>
</feature>